<dbReference type="EMBL" id="OU892286">
    <property type="protein sequence ID" value="CAG9761580.1"/>
    <property type="molecule type" value="Genomic_DNA"/>
</dbReference>
<dbReference type="Proteomes" id="UP001152799">
    <property type="component" value="Chromosome 10"/>
</dbReference>
<evidence type="ECO:0000313" key="3">
    <source>
        <dbReference type="EMBL" id="CAG9761580.1"/>
    </source>
</evidence>
<keyword evidence="2" id="KW-0472">Membrane</keyword>
<keyword evidence="4" id="KW-1185">Reference proteome</keyword>
<name>A0A9N9MEM0_9CUCU</name>
<gene>
    <name evidence="3" type="ORF">CEUTPL_LOCUS2280</name>
</gene>
<proteinExistence type="predicted"/>
<dbReference type="AlphaFoldDB" id="A0A9N9MEM0"/>
<keyword evidence="2" id="KW-1133">Transmembrane helix</keyword>
<feature type="transmembrane region" description="Helical" evidence="2">
    <location>
        <begin position="123"/>
        <end position="146"/>
    </location>
</feature>
<feature type="region of interest" description="Disordered" evidence="1">
    <location>
        <begin position="1"/>
        <end position="40"/>
    </location>
</feature>
<reference evidence="3" key="1">
    <citation type="submission" date="2022-01" db="EMBL/GenBank/DDBJ databases">
        <authorList>
            <person name="King R."/>
        </authorList>
    </citation>
    <scope>NUCLEOTIDE SEQUENCE</scope>
</reference>
<protein>
    <submittedName>
        <fullName evidence="3">Uncharacterized protein</fullName>
    </submittedName>
</protein>
<evidence type="ECO:0000256" key="1">
    <source>
        <dbReference type="SAM" id="MobiDB-lite"/>
    </source>
</evidence>
<accession>A0A9N9MEM0</accession>
<evidence type="ECO:0000313" key="4">
    <source>
        <dbReference type="Proteomes" id="UP001152799"/>
    </source>
</evidence>
<keyword evidence="2" id="KW-0812">Transmembrane</keyword>
<dbReference type="OrthoDB" id="6762505at2759"/>
<organism evidence="3 4">
    <name type="scientific">Ceutorhynchus assimilis</name>
    <name type="common">cabbage seed weevil</name>
    <dbReference type="NCBI Taxonomy" id="467358"/>
    <lineage>
        <taxon>Eukaryota</taxon>
        <taxon>Metazoa</taxon>
        <taxon>Ecdysozoa</taxon>
        <taxon>Arthropoda</taxon>
        <taxon>Hexapoda</taxon>
        <taxon>Insecta</taxon>
        <taxon>Pterygota</taxon>
        <taxon>Neoptera</taxon>
        <taxon>Endopterygota</taxon>
        <taxon>Coleoptera</taxon>
        <taxon>Polyphaga</taxon>
        <taxon>Cucujiformia</taxon>
        <taxon>Curculionidae</taxon>
        <taxon>Ceutorhynchinae</taxon>
        <taxon>Ceutorhynchus</taxon>
    </lineage>
</organism>
<sequence>MSKSSEDIQLQTKPRKKAKLISTPTIPEDEAAADFTTSPPTFTIEKETKNIARKSSDASRISTMSTRSAAKVSYTYDNKGFEIRNDSGNDSIRSISRAPSLRSLEVHKEQYCCCSRRTKYERFLLVVVTILAIIVTVLVIVIIYLAKQNKLKSLFKI</sequence>
<evidence type="ECO:0000256" key="2">
    <source>
        <dbReference type="SAM" id="Phobius"/>
    </source>
</evidence>